<proteinExistence type="predicted"/>
<sequence>MQTLHDHSAPKSLECIEIYVPKKLEHLSELYNFLRAKVTRRKEDKASGVTIDGFSLYEVDGAFFGERMYEERTLVIRILFLRSPDDDADSIHRKIMALGTEIGTTVALTEEELWICHYQQGVVIFRSQANQKRA</sequence>
<dbReference type="RefSeq" id="WP_092048437.1">
    <property type="nucleotide sequence ID" value="NZ_FOQD01000004.1"/>
</dbReference>
<organism evidence="1 2">
    <name type="scientific">Planctomicrobium piriforme</name>
    <dbReference type="NCBI Taxonomy" id="1576369"/>
    <lineage>
        <taxon>Bacteria</taxon>
        <taxon>Pseudomonadati</taxon>
        <taxon>Planctomycetota</taxon>
        <taxon>Planctomycetia</taxon>
        <taxon>Planctomycetales</taxon>
        <taxon>Planctomycetaceae</taxon>
        <taxon>Planctomicrobium</taxon>
    </lineage>
</organism>
<gene>
    <name evidence="1" type="ORF">SAMN05421753_10465</name>
</gene>
<reference evidence="2" key="1">
    <citation type="submission" date="2016-10" db="EMBL/GenBank/DDBJ databases">
        <authorList>
            <person name="Varghese N."/>
            <person name="Submissions S."/>
        </authorList>
    </citation>
    <scope>NUCLEOTIDE SEQUENCE [LARGE SCALE GENOMIC DNA]</scope>
    <source>
        <strain evidence="2">DSM 26348</strain>
    </source>
</reference>
<keyword evidence="2" id="KW-1185">Reference proteome</keyword>
<evidence type="ECO:0000313" key="2">
    <source>
        <dbReference type="Proteomes" id="UP000199518"/>
    </source>
</evidence>
<accession>A0A1I3E3W5</accession>
<dbReference type="OrthoDB" id="271482at2"/>
<dbReference type="Proteomes" id="UP000199518">
    <property type="component" value="Unassembled WGS sequence"/>
</dbReference>
<name>A0A1I3E3W5_9PLAN</name>
<dbReference type="AlphaFoldDB" id="A0A1I3E3W5"/>
<protein>
    <submittedName>
        <fullName evidence="1">Uncharacterized protein</fullName>
    </submittedName>
</protein>
<evidence type="ECO:0000313" key="1">
    <source>
        <dbReference type="EMBL" id="SFH93538.1"/>
    </source>
</evidence>
<dbReference type="STRING" id="1576369.SAMN05421753_10465"/>
<dbReference type="EMBL" id="FOQD01000004">
    <property type="protein sequence ID" value="SFH93538.1"/>
    <property type="molecule type" value="Genomic_DNA"/>
</dbReference>